<dbReference type="RefSeq" id="WP_122923587.1">
    <property type="nucleotide sequence ID" value="NZ_RHHU01000005.1"/>
</dbReference>
<feature type="region of interest" description="Disordered" evidence="1">
    <location>
        <begin position="108"/>
        <end position="129"/>
    </location>
</feature>
<protein>
    <recommendedName>
        <fullName evidence="5">DUF4367 domain-containing protein</fullName>
    </recommendedName>
</protein>
<comment type="caution">
    <text evidence="3">The sequence shown here is derived from an EMBL/GenBank/DDBJ whole genome shotgun (WGS) entry which is preliminary data.</text>
</comment>
<dbReference type="AlphaFoldDB" id="A0A3M8DF68"/>
<reference evidence="3 4" key="1">
    <citation type="submission" date="2018-10" db="EMBL/GenBank/DDBJ databases">
        <title>Phylogenomics of Brevibacillus.</title>
        <authorList>
            <person name="Dunlap C."/>
        </authorList>
    </citation>
    <scope>NUCLEOTIDE SEQUENCE [LARGE SCALE GENOMIC DNA]</scope>
    <source>
        <strain evidence="3 4">JCM 15774</strain>
    </source>
</reference>
<organism evidence="3 4">
    <name type="scientific">Brevibacillus nitrificans</name>
    <dbReference type="NCBI Taxonomy" id="651560"/>
    <lineage>
        <taxon>Bacteria</taxon>
        <taxon>Bacillati</taxon>
        <taxon>Bacillota</taxon>
        <taxon>Bacilli</taxon>
        <taxon>Bacillales</taxon>
        <taxon>Paenibacillaceae</taxon>
        <taxon>Brevibacillus</taxon>
    </lineage>
</organism>
<feature type="transmembrane region" description="Helical" evidence="2">
    <location>
        <begin position="64"/>
        <end position="84"/>
    </location>
</feature>
<name>A0A3M8DF68_9BACL</name>
<evidence type="ECO:0000256" key="1">
    <source>
        <dbReference type="SAM" id="MobiDB-lite"/>
    </source>
</evidence>
<sequence length="289" mass="32330">MSKKHNWEDCRDAVDLLEKSEIERTLAKERIYKRLLQKMEAGEVQPQDSKKDGMTMMKRKWKTATAAAVALMLIGGALSTTSYAQGMIQSILARFQVGNMEIVQVDKERPAVESHESVDQEKVAESREVELPAQPKLSLEEARTTIGINFPAPTWMADFAYVNTVIHGKSMVEVQYAQGEKTVNFLISQGGENGIETTGQVKTEVLAGKKVYYANGIVIWEDEDFTVEMYAREDFDTATLEKIIKSFAIGKPLTQEQINHAKTNLDSVIQTERRAQAAPAAPASEERKQ</sequence>
<keyword evidence="2" id="KW-0472">Membrane</keyword>
<evidence type="ECO:0000313" key="4">
    <source>
        <dbReference type="Proteomes" id="UP000269573"/>
    </source>
</evidence>
<dbReference type="Proteomes" id="UP000269573">
    <property type="component" value="Unassembled WGS sequence"/>
</dbReference>
<proteinExistence type="predicted"/>
<keyword evidence="2" id="KW-1133">Transmembrane helix</keyword>
<accession>A0A3M8DF68</accession>
<keyword evidence="2" id="KW-0812">Transmembrane</keyword>
<keyword evidence="4" id="KW-1185">Reference proteome</keyword>
<gene>
    <name evidence="3" type="ORF">EDM59_10670</name>
</gene>
<dbReference type="EMBL" id="RHHU01000005">
    <property type="protein sequence ID" value="RNB86626.1"/>
    <property type="molecule type" value="Genomic_DNA"/>
</dbReference>
<evidence type="ECO:0008006" key="5">
    <source>
        <dbReference type="Google" id="ProtNLM"/>
    </source>
</evidence>
<evidence type="ECO:0000313" key="3">
    <source>
        <dbReference type="EMBL" id="RNB86626.1"/>
    </source>
</evidence>
<evidence type="ECO:0000256" key="2">
    <source>
        <dbReference type="SAM" id="Phobius"/>
    </source>
</evidence>